<dbReference type="RefSeq" id="WP_183253234.1">
    <property type="nucleotide sequence ID" value="NZ_BAAAFF010000006.1"/>
</dbReference>
<reference evidence="1 2" key="1">
    <citation type="submission" date="2020-08" db="EMBL/GenBank/DDBJ databases">
        <title>Genomic Encyclopedia of Type Strains, Phase IV (KMG-IV): sequencing the most valuable type-strain genomes for metagenomic binning, comparative biology and taxonomic classification.</title>
        <authorList>
            <person name="Goeker M."/>
        </authorList>
    </citation>
    <scope>NUCLEOTIDE SEQUENCE [LARGE SCALE GENOMIC DNA]</scope>
    <source>
        <strain evidence="1 2">DSM 25335</strain>
    </source>
</reference>
<comment type="caution">
    <text evidence="1">The sequence shown here is derived from an EMBL/GenBank/DDBJ whole genome shotgun (WGS) entry which is preliminary data.</text>
</comment>
<dbReference type="EMBL" id="JACHFZ010000002">
    <property type="protein sequence ID" value="MBB5291615.1"/>
    <property type="molecule type" value="Genomic_DNA"/>
</dbReference>
<evidence type="ECO:0000313" key="2">
    <source>
        <dbReference type="Proteomes" id="UP000566663"/>
    </source>
</evidence>
<name>A0A7W8MG69_9CAUL</name>
<sequence>MSIDVKLNEGLRRASVTVLPGPQTKTVADAVLGLTTKRPALGGWDWIIDIRNPHVQATLEEIESIAAAFNAATSQQSYTIFISNDPGTYDRCALLGPKFVRRRHLVATSMAEALSLLPINMQSI</sequence>
<keyword evidence="2" id="KW-1185">Reference proteome</keyword>
<dbReference type="AlphaFoldDB" id="A0A7W8MG69"/>
<accession>A0A7W8MG69</accession>
<evidence type="ECO:0000313" key="1">
    <source>
        <dbReference type="EMBL" id="MBB5291615.1"/>
    </source>
</evidence>
<gene>
    <name evidence="1" type="ORF">HNQ67_001129</name>
</gene>
<proteinExistence type="predicted"/>
<dbReference type="Proteomes" id="UP000566663">
    <property type="component" value="Unassembled WGS sequence"/>
</dbReference>
<protein>
    <submittedName>
        <fullName evidence="1">Uncharacterized protein</fullName>
    </submittedName>
</protein>
<organism evidence="1 2">
    <name type="scientific">Brevundimonas basaltis</name>
    <dbReference type="NCBI Taxonomy" id="472166"/>
    <lineage>
        <taxon>Bacteria</taxon>
        <taxon>Pseudomonadati</taxon>
        <taxon>Pseudomonadota</taxon>
        <taxon>Alphaproteobacteria</taxon>
        <taxon>Caulobacterales</taxon>
        <taxon>Caulobacteraceae</taxon>
        <taxon>Brevundimonas</taxon>
    </lineage>
</organism>